<dbReference type="Proteomes" id="UP000038045">
    <property type="component" value="Unplaced"/>
</dbReference>
<dbReference type="STRING" id="131310.A0A0N4ZWN9"/>
<evidence type="ECO:0000313" key="3">
    <source>
        <dbReference type="WBParaSite" id="PTRK_0001310500.1"/>
    </source>
</evidence>
<accession>A0A0N4ZWN9</accession>
<organism evidence="2 3">
    <name type="scientific">Parastrongyloides trichosuri</name>
    <name type="common">Possum-specific nematode worm</name>
    <dbReference type="NCBI Taxonomy" id="131310"/>
    <lineage>
        <taxon>Eukaryota</taxon>
        <taxon>Metazoa</taxon>
        <taxon>Ecdysozoa</taxon>
        <taxon>Nematoda</taxon>
        <taxon>Chromadorea</taxon>
        <taxon>Rhabditida</taxon>
        <taxon>Tylenchina</taxon>
        <taxon>Panagrolaimomorpha</taxon>
        <taxon>Strongyloidoidea</taxon>
        <taxon>Strongyloididae</taxon>
        <taxon>Parastrongyloides</taxon>
    </lineage>
</organism>
<dbReference type="WBParaSite" id="PTRK_0001310500.1">
    <property type="protein sequence ID" value="PTRK_0001310500.1"/>
    <property type="gene ID" value="PTRK_0001310500"/>
</dbReference>
<reference evidence="3" key="1">
    <citation type="submission" date="2017-02" db="UniProtKB">
        <authorList>
            <consortium name="WormBaseParasite"/>
        </authorList>
    </citation>
    <scope>IDENTIFICATION</scope>
</reference>
<dbReference type="Pfam" id="PF04502">
    <property type="entry name" value="Saf4_Yju2"/>
    <property type="match status" value="1"/>
</dbReference>
<dbReference type="PANTHER" id="PTHR12111:SF2">
    <property type="entry name" value="SPLICING FACTOR YJU2B-RELATED"/>
    <property type="match status" value="1"/>
</dbReference>
<evidence type="ECO:0000256" key="1">
    <source>
        <dbReference type="ARBA" id="ARBA00005595"/>
    </source>
</evidence>
<sequence>MGERKGQNKYYPPDFDYKKHKTLNAYHGTTALRDRGKKMSQGIIIIRFEMPYNIWCAGCDSHVGMGVRFNAEKRKVGNYYTTPIYEFDMKCMYCDGHYVIRTDPKNFDYEIVSGARRQQIRRLRNKDEMEEETEGKNDDLVYDKMKKLQHLHNDISSSKVVTETVTKLERYNERMKDDYRINSLARDIFRKEKKDTNEMIKKEEGWKHSLGIGHITLPAAKEIDQIKANAIVKTQDILNAYTKTNSSSTNKKDLLLKKIAMNSQRTNNTSLKRPLEDKKLINISKIIKKDSTITKSTNDNPLVVYSSDSE</sequence>
<dbReference type="GO" id="GO:0000398">
    <property type="term" value="P:mRNA splicing, via spliceosome"/>
    <property type="evidence" value="ECO:0007669"/>
    <property type="project" value="InterPro"/>
</dbReference>
<keyword evidence="2" id="KW-1185">Reference proteome</keyword>
<proteinExistence type="inferred from homology"/>
<dbReference type="GO" id="GO:0005684">
    <property type="term" value="C:U2-type spliceosomal complex"/>
    <property type="evidence" value="ECO:0007669"/>
    <property type="project" value="TreeGrafter"/>
</dbReference>
<protein>
    <submittedName>
        <fullName evidence="3">Coiled-coil domain-containing protein 130 homolog</fullName>
    </submittedName>
</protein>
<dbReference type="PANTHER" id="PTHR12111">
    <property type="entry name" value="SPLICING FACTOR YJU2"/>
    <property type="match status" value="1"/>
</dbReference>
<dbReference type="GO" id="GO:0071014">
    <property type="term" value="C:post-mRNA release spliceosomal complex"/>
    <property type="evidence" value="ECO:0007669"/>
    <property type="project" value="TreeGrafter"/>
</dbReference>
<dbReference type="AlphaFoldDB" id="A0A0N4ZWN9"/>
<name>A0A0N4ZWN9_PARTI</name>
<evidence type="ECO:0000313" key="2">
    <source>
        <dbReference type="Proteomes" id="UP000038045"/>
    </source>
</evidence>
<dbReference type="InterPro" id="IPR007590">
    <property type="entry name" value="Saf4/Yju2"/>
</dbReference>
<comment type="similarity">
    <text evidence="1">Belongs to the CWC16 family.</text>
</comment>